<protein>
    <submittedName>
        <fullName evidence="1">Uncharacterized protein</fullName>
    </submittedName>
</protein>
<proteinExistence type="predicted"/>
<dbReference type="AlphaFoldDB" id="A0A9Q0HFJ3"/>
<dbReference type="PANTHER" id="PTHR33052">
    <property type="entry name" value="DUF4228 DOMAIN PROTEIN-RELATED"/>
    <property type="match status" value="1"/>
</dbReference>
<accession>A0A9Q0HFJ3</accession>
<organism evidence="1 2">
    <name type="scientific">Protea cynaroides</name>
    <dbReference type="NCBI Taxonomy" id="273540"/>
    <lineage>
        <taxon>Eukaryota</taxon>
        <taxon>Viridiplantae</taxon>
        <taxon>Streptophyta</taxon>
        <taxon>Embryophyta</taxon>
        <taxon>Tracheophyta</taxon>
        <taxon>Spermatophyta</taxon>
        <taxon>Magnoliopsida</taxon>
        <taxon>Proteales</taxon>
        <taxon>Proteaceae</taxon>
        <taxon>Protea</taxon>
    </lineage>
</organism>
<dbReference type="InterPro" id="IPR025322">
    <property type="entry name" value="PADRE_dom"/>
</dbReference>
<dbReference type="Proteomes" id="UP001141806">
    <property type="component" value="Unassembled WGS sequence"/>
</dbReference>
<reference evidence="1" key="1">
    <citation type="journal article" date="2023" name="Plant J.">
        <title>The genome of the king protea, Protea cynaroides.</title>
        <authorList>
            <person name="Chang J."/>
            <person name="Duong T.A."/>
            <person name="Schoeman C."/>
            <person name="Ma X."/>
            <person name="Roodt D."/>
            <person name="Barker N."/>
            <person name="Li Z."/>
            <person name="Van de Peer Y."/>
            <person name="Mizrachi E."/>
        </authorList>
    </citation>
    <scope>NUCLEOTIDE SEQUENCE</scope>
    <source>
        <tissue evidence="1">Young leaves</tissue>
    </source>
</reference>
<sequence length="169" mass="19289">MGTCLSCRSLPSFEAIRVVHMNGFVEDFDDSVMVSELTGKPPKYLVCTPTQLVSFSSSQVLPPDTLLQRGHLYFILPFSFLQWEASPIDFVCLATRLTKVAKHYDYKSRHQESSSVHTKSVEQKSVVEMDRDKMSCKGQSWNPILDTINERSFDRRYELDDSDILSSPI</sequence>
<evidence type="ECO:0000313" key="1">
    <source>
        <dbReference type="EMBL" id="KAJ4963087.1"/>
    </source>
</evidence>
<dbReference type="Pfam" id="PF14009">
    <property type="entry name" value="PADRE"/>
    <property type="match status" value="1"/>
</dbReference>
<dbReference type="OrthoDB" id="736928at2759"/>
<dbReference type="EMBL" id="JAMYWD010000008">
    <property type="protein sequence ID" value="KAJ4963087.1"/>
    <property type="molecule type" value="Genomic_DNA"/>
</dbReference>
<evidence type="ECO:0000313" key="2">
    <source>
        <dbReference type="Proteomes" id="UP001141806"/>
    </source>
</evidence>
<keyword evidence="2" id="KW-1185">Reference proteome</keyword>
<comment type="caution">
    <text evidence="1">The sequence shown here is derived from an EMBL/GenBank/DDBJ whole genome shotgun (WGS) entry which is preliminary data.</text>
</comment>
<name>A0A9Q0HFJ3_9MAGN</name>
<gene>
    <name evidence="1" type="ORF">NE237_023026</name>
</gene>